<dbReference type="GO" id="GO:0016491">
    <property type="term" value="F:oxidoreductase activity"/>
    <property type="evidence" value="ECO:0007669"/>
    <property type="project" value="InterPro"/>
</dbReference>
<dbReference type="Pfam" id="PF14289">
    <property type="entry name" value="DUF4369"/>
    <property type="match status" value="1"/>
</dbReference>
<name>A0A9X2F7S4_9SPHI</name>
<evidence type="ECO:0000256" key="2">
    <source>
        <dbReference type="SAM" id="SignalP"/>
    </source>
</evidence>
<dbReference type="PROSITE" id="PS51352">
    <property type="entry name" value="THIOREDOXIN_2"/>
    <property type="match status" value="1"/>
</dbReference>
<organism evidence="4 5">
    <name type="scientific">Solitalea agri</name>
    <dbReference type="NCBI Taxonomy" id="2953739"/>
    <lineage>
        <taxon>Bacteria</taxon>
        <taxon>Pseudomonadati</taxon>
        <taxon>Bacteroidota</taxon>
        <taxon>Sphingobacteriia</taxon>
        <taxon>Sphingobacteriales</taxon>
        <taxon>Sphingobacteriaceae</taxon>
        <taxon>Solitalea</taxon>
    </lineage>
</organism>
<dbReference type="AlphaFoldDB" id="A0A9X2F7S4"/>
<accession>A0A9X2F7S4</accession>
<gene>
    <name evidence="4" type="ORF">NF867_05050</name>
</gene>
<protein>
    <submittedName>
        <fullName evidence="4">AhpC/TSA family protein</fullName>
    </submittedName>
</protein>
<keyword evidence="1" id="KW-0676">Redox-active center</keyword>
<dbReference type="InterPro" id="IPR000866">
    <property type="entry name" value="AhpC/TSA"/>
</dbReference>
<dbReference type="InterPro" id="IPR025380">
    <property type="entry name" value="DUF4369"/>
</dbReference>
<dbReference type="PROSITE" id="PS00194">
    <property type="entry name" value="THIOREDOXIN_1"/>
    <property type="match status" value="1"/>
</dbReference>
<dbReference type="GO" id="GO:0016209">
    <property type="term" value="F:antioxidant activity"/>
    <property type="evidence" value="ECO:0007669"/>
    <property type="project" value="InterPro"/>
</dbReference>
<dbReference type="InterPro" id="IPR050553">
    <property type="entry name" value="Thioredoxin_ResA/DsbE_sf"/>
</dbReference>
<comment type="caution">
    <text evidence="4">The sequence shown here is derived from an EMBL/GenBank/DDBJ whole genome shotgun (WGS) entry which is preliminary data.</text>
</comment>
<dbReference type="PANTHER" id="PTHR42852:SF13">
    <property type="entry name" value="PROTEIN DIPZ"/>
    <property type="match status" value="1"/>
</dbReference>
<feature type="signal peptide" evidence="2">
    <location>
        <begin position="1"/>
        <end position="20"/>
    </location>
</feature>
<dbReference type="RefSeq" id="WP_252586511.1">
    <property type="nucleotide sequence ID" value="NZ_JAMWYS010000024.1"/>
</dbReference>
<evidence type="ECO:0000259" key="3">
    <source>
        <dbReference type="PROSITE" id="PS51352"/>
    </source>
</evidence>
<dbReference type="PANTHER" id="PTHR42852">
    <property type="entry name" value="THIOL:DISULFIDE INTERCHANGE PROTEIN DSBE"/>
    <property type="match status" value="1"/>
</dbReference>
<keyword evidence="5" id="KW-1185">Reference proteome</keyword>
<dbReference type="Gene3D" id="3.40.30.10">
    <property type="entry name" value="Glutaredoxin"/>
    <property type="match status" value="1"/>
</dbReference>
<dbReference type="EMBL" id="JAMWYS010000024">
    <property type="protein sequence ID" value="MCO4292228.1"/>
    <property type="molecule type" value="Genomic_DNA"/>
</dbReference>
<keyword evidence="2" id="KW-0732">Signal</keyword>
<dbReference type="Pfam" id="PF00578">
    <property type="entry name" value="AhpC-TSA"/>
    <property type="match status" value="1"/>
</dbReference>
<proteinExistence type="predicted"/>
<evidence type="ECO:0000256" key="1">
    <source>
        <dbReference type="ARBA" id="ARBA00023284"/>
    </source>
</evidence>
<dbReference type="Proteomes" id="UP001155182">
    <property type="component" value="Unassembled WGS sequence"/>
</dbReference>
<dbReference type="InterPro" id="IPR013766">
    <property type="entry name" value="Thioredoxin_domain"/>
</dbReference>
<dbReference type="InterPro" id="IPR017937">
    <property type="entry name" value="Thioredoxin_CS"/>
</dbReference>
<dbReference type="InterPro" id="IPR036249">
    <property type="entry name" value="Thioredoxin-like_sf"/>
</dbReference>
<sequence>MKSGCSLLLLLLLCSIVSKAQTIVYPYKIRGHIDHVGNGKAYLYFYDKNKGLGIDSTNTQDGDFVFSSVVAEPVMAYLLVKSEYYSSSNYKKQSPVQFFIENGYTIEIVGRYNELEKARVYGGEINADYARYLNATQIVNGKIGILKTQLKSADNQRKNDLLQDLRTANNQLLQQTVQFVKKNPDDLLSVWLTGNVIAHNFPFRNVEECYYALSADVKQTAWGRKLAAQFFADKTMEKGVKAPDFSKKGVDGKDVYLSGYRGKYVLLNFWSSWCVACRANNARLNALSKEYKEENFQVINISLDSDLDQWVKAIRADQLQGVNLNAFFKDKDGKLAVSYNIRTLPMQVLISPEGNIIDRFNETEKAANKLSTLIKQSEPAQ</sequence>
<dbReference type="SUPFAM" id="SSF52833">
    <property type="entry name" value="Thioredoxin-like"/>
    <property type="match status" value="1"/>
</dbReference>
<feature type="domain" description="Thioredoxin" evidence="3">
    <location>
        <begin position="236"/>
        <end position="379"/>
    </location>
</feature>
<feature type="chain" id="PRO_5040870345" evidence="2">
    <location>
        <begin position="21"/>
        <end position="381"/>
    </location>
</feature>
<evidence type="ECO:0000313" key="5">
    <source>
        <dbReference type="Proteomes" id="UP001155182"/>
    </source>
</evidence>
<dbReference type="CDD" id="cd02966">
    <property type="entry name" value="TlpA_like_family"/>
    <property type="match status" value="1"/>
</dbReference>
<evidence type="ECO:0000313" key="4">
    <source>
        <dbReference type="EMBL" id="MCO4292228.1"/>
    </source>
</evidence>
<reference evidence="4" key="1">
    <citation type="submission" date="2022-06" db="EMBL/GenBank/DDBJ databases">
        <title>Solitalea sp. MAHUQ-68 isolated from rhizospheric soil.</title>
        <authorList>
            <person name="Huq M.A."/>
        </authorList>
    </citation>
    <scope>NUCLEOTIDE SEQUENCE</scope>
    <source>
        <strain evidence="4">MAHUQ-68</strain>
    </source>
</reference>